<dbReference type="Proteomes" id="UP000315439">
    <property type="component" value="Unassembled WGS sequence"/>
</dbReference>
<dbReference type="InterPro" id="IPR003439">
    <property type="entry name" value="ABC_transporter-like_ATP-bd"/>
</dbReference>
<dbReference type="GO" id="GO:0005886">
    <property type="term" value="C:plasma membrane"/>
    <property type="evidence" value="ECO:0007669"/>
    <property type="project" value="TreeGrafter"/>
</dbReference>
<evidence type="ECO:0000259" key="5">
    <source>
        <dbReference type="PROSITE" id="PS50893"/>
    </source>
</evidence>
<gene>
    <name evidence="6" type="ORF">FLL46_26165</name>
</gene>
<feature type="domain" description="ABC transporter" evidence="5">
    <location>
        <begin position="8"/>
        <end position="247"/>
    </location>
</feature>
<dbReference type="Gene3D" id="3.40.50.300">
    <property type="entry name" value="P-loop containing nucleotide triphosphate hydrolases"/>
    <property type="match status" value="1"/>
</dbReference>
<organism evidence="6 7">
    <name type="scientific">Aliikangiella coralliicola</name>
    <dbReference type="NCBI Taxonomy" id="2592383"/>
    <lineage>
        <taxon>Bacteria</taxon>
        <taxon>Pseudomonadati</taxon>
        <taxon>Pseudomonadota</taxon>
        <taxon>Gammaproteobacteria</taxon>
        <taxon>Oceanospirillales</taxon>
        <taxon>Pleioneaceae</taxon>
        <taxon>Aliikangiella</taxon>
    </lineage>
</organism>
<comment type="caution">
    <text evidence="6">The sequence shown here is derived from an EMBL/GenBank/DDBJ whole genome shotgun (WGS) entry which is preliminary data.</text>
</comment>
<sequence>MTDSNLLIRLQGIGKIFQADEVTTHALSDINLDIYEKEYLAITGASGCGKSTLLSILGLLDFPTSGNYQINGISVEDWDINQKAELRCKEIGFVFQSFNLIANLSIFENVQLPLIYREDLDKNEVNDRVLSALEEVNMAHRKDHWPHQLSGGQQQRIAVARAIVGKPSLLLADEPTGNLDSKNGEDVMQLLDDLNKNGTTICMVTHDPRFAQFAHREIQLVDGKIRNEKSNHKSSVDTPNRVLEATKSLSSLEEAVVEEE</sequence>
<evidence type="ECO:0000256" key="3">
    <source>
        <dbReference type="ARBA" id="ARBA00022840"/>
    </source>
</evidence>
<dbReference type="InterPro" id="IPR017871">
    <property type="entry name" value="ABC_transporter-like_CS"/>
</dbReference>
<protein>
    <submittedName>
        <fullName evidence="6">ABC transporter ATP-binding protein</fullName>
    </submittedName>
</protein>
<dbReference type="PROSITE" id="PS00211">
    <property type="entry name" value="ABC_TRANSPORTER_1"/>
    <property type="match status" value="1"/>
</dbReference>
<dbReference type="OrthoDB" id="9778897at2"/>
<dbReference type="CDD" id="cd03255">
    <property type="entry name" value="ABC_MJ0796_LolCDE_FtsE"/>
    <property type="match status" value="1"/>
</dbReference>
<evidence type="ECO:0000313" key="7">
    <source>
        <dbReference type="Proteomes" id="UP000315439"/>
    </source>
</evidence>
<dbReference type="AlphaFoldDB" id="A0A545TV52"/>
<dbReference type="PANTHER" id="PTHR24220">
    <property type="entry name" value="IMPORT ATP-BINDING PROTEIN"/>
    <property type="match status" value="1"/>
</dbReference>
<dbReference type="Pfam" id="PF00005">
    <property type="entry name" value="ABC_tran"/>
    <property type="match status" value="1"/>
</dbReference>
<dbReference type="PANTHER" id="PTHR24220:SF648">
    <property type="entry name" value="ABC TRANSPORTER ATP-BINDING PROTEIN YTRE"/>
    <property type="match status" value="1"/>
</dbReference>
<comment type="similarity">
    <text evidence="4">Belongs to the ABC transporter superfamily. Macrolide exporter (TC 3.A.1.122) family.</text>
</comment>
<dbReference type="EMBL" id="VIKS01000017">
    <property type="protein sequence ID" value="TQV81098.1"/>
    <property type="molecule type" value="Genomic_DNA"/>
</dbReference>
<evidence type="ECO:0000256" key="2">
    <source>
        <dbReference type="ARBA" id="ARBA00022741"/>
    </source>
</evidence>
<keyword evidence="3 6" id="KW-0067">ATP-binding</keyword>
<dbReference type="InterPro" id="IPR027417">
    <property type="entry name" value="P-loop_NTPase"/>
</dbReference>
<proteinExistence type="inferred from homology"/>
<dbReference type="InterPro" id="IPR015854">
    <property type="entry name" value="ABC_transpr_LolD-like"/>
</dbReference>
<dbReference type="PROSITE" id="PS50893">
    <property type="entry name" value="ABC_TRANSPORTER_2"/>
    <property type="match status" value="1"/>
</dbReference>
<reference evidence="6 7" key="1">
    <citation type="submission" date="2019-07" db="EMBL/GenBank/DDBJ databases">
        <title>Draft genome for Aliikangiella sp. M105.</title>
        <authorList>
            <person name="Wang G."/>
        </authorList>
    </citation>
    <scope>NUCLEOTIDE SEQUENCE [LARGE SCALE GENOMIC DNA]</scope>
    <source>
        <strain evidence="6 7">M105</strain>
    </source>
</reference>
<dbReference type="InterPro" id="IPR017911">
    <property type="entry name" value="MacB-like_ATP-bd"/>
</dbReference>
<keyword evidence="7" id="KW-1185">Reference proteome</keyword>
<evidence type="ECO:0000313" key="6">
    <source>
        <dbReference type="EMBL" id="TQV81098.1"/>
    </source>
</evidence>
<keyword evidence="1" id="KW-0813">Transport</keyword>
<dbReference type="GO" id="GO:0022857">
    <property type="term" value="F:transmembrane transporter activity"/>
    <property type="evidence" value="ECO:0007669"/>
    <property type="project" value="TreeGrafter"/>
</dbReference>
<dbReference type="SMART" id="SM00382">
    <property type="entry name" value="AAA"/>
    <property type="match status" value="1"/>
</dbReference>
<dbReference type="FunFam" id="3.40.50.300:FF:000032">
    <property type="entry name" value="Export ABC transporter ATP-binding protein"/>
    <property type="match status" value="1"/>
</dbReference>
<keyword evidence="2" id="KW-0547">Nucleotide-binding</keyword>
<name>A0A545TV52_9GAMM</name>
<evidence type="ECO:0000256" key="1">
    <source>
        <dbReference type="ARBA" id="ARBA00022448"/>
    </source>
</evidence>
<dbReference type="GO" id="GO:0005524">
    <property type="term" value="F:ATP binding"/>
    <property type="evidence" value="ECO:0007669"/>
    <property type="project" value="UniProtKB-KW"/>
</dbReference>
<dbReference type="RefSeq" id="WP_142935275.1">
    <property type="nucleotide sequence ID" value="NZ_ML660173.1"/>
</dbReference>
<evidence type="ECO:0000256" key="4">
    <source>
        <dbReference type="ARBA" id="ARBA00038388"/>
    </source>
</evidence>
<dbReference type="SUPFAM" id="SSF52540">
    <property type="entry name" value="P-loop containing nucleoside triphosphate hydrolases"/>
    <property type="match status" value="1"/>
</dbReference>
<dbReference type="GO" id="GO:0016887">
    <property type="term" value="F:ATP hydrolysis activity"/>
    <property type="evidence" value="ECO:0007669"/>
    <property type="project" value="InterPro"/>
</dbReference>
<accession>A0A545TV52</accession>
<dbReference type="InterPro" id="IPR003593">
    <property type="entry name" value="AAA+_ATPase"/>
</dbReference>
<dbReference type="GO" id="GO:1902495">
    <property type="term" value="C:transmembrane transporter complex"/>
    <property type="evidence" value="ECO:0007669"/>
    <property type="project" value="UniProtKB-ARBA"/>
</dbReference>